<comment type="cofactor">
    <cofactor evidence="8">
        <name>Zn(2+)</name>
        <dbReference type="ChEBI" id="CHEBI:29105"/>
    </cofactor>
    <text evidence="8">Binds 1 zinc ion per subunit.</text>
</comment>
<dbReference type="InterPro" id="IPR001765">
    <property type="entry name" value="Carbonic_anhydrase"/>
</dbReference>
<protein>
    <recommendedName>
        <fullName evidence="2">carbonic anhydrase</fullName>
        <ecNumber evidence="2">4.2.1.1</ecNumber>
    </recommendedName>
</protein>
<dbReference type="GO" id="GO:0015976">
    <property type="term" value="P:carbon utilization"/>
    <property type="evidence" value="ECO:0007669"/>
    <property type="project" value="InterPro"/>
</dbReference>
<dbReference type="Proteomes" id="UP000182740">
    <property type="component" value="Unassembled WGS sequence"/>
</dbReference>
<organism evidence="9 10">
    <name type="scientific">Amycolatopsis australiensis</name>
    <dbReference type="NCBI Taxonomy" id="546364"/>
    <lineage>
        <taxon>Bacteria</taxon>
        <taxon>Bacillati</taxon>
        <taxon>Actinomycetota</taxon>
        <taxon>Actinomycetes</taxon>
        <taxon>Pseudonocardiales</taxon>
        <taxon>Pseudonocardiaceae</taxon>
        <taxon>Amycolatopsis</taxon>
    </lineage>
</organism>
<evidence type="ECO:0000256" key="2">
    <source>
        <dbReference type="ARBA" id="ARBA00012925"/>
    </source>
</evidence>
<dbReference type="CDD" id="cd03378">
    <property type="entry name" value="beta_CA_cladeC"/>
    <property type="match status" value="1"/>
</dbReference>
<dbReference type="PANTHER" id="PTHR11002">
    <property type="entry name" value="CARBONIC ANHYDRASE"/>
    <property type="match status" value="1"/>
</dbReference>
<keyword evidence="5" id="KW-0456">Lyase</keyword>
<comment type="catalytic activity">
    <reaction evidence="7">
        <text>hydrogencarbonate + H(+) = CO2 + H2O</text>
        <dbReference type="Rhea" id="RHEA:10748"/>
        <dbReference type="ChEBI" id="CHEBI:15377"/>
        <dbReference type="ChEBI" id="CHEBI:15378"/>
        <dbReference type="ChEBI" id="CHEBI:16526"/>
        <dbReference type="ChEBI" id="CHEBI:17544"/>
        <dbReference type="EC" id="4.2.1.1"/>
    </reaction>
</comment>
<evidence type="ECO:0000256" key="8">
    <source>
        <dbReference type="PIRSR" id="PIRSR601765-1"/>
    </source>
</evidence>
<dbReference type="EC" id="4.2.1.1" evidence="2"/>
<accession>A0A1K1R5L1</accession>
<comment type="function">
    <text evidence="6">Catalyzes the reversible hydration of carbon dioxide to form bicarbonate.</text>
</comment>
<comment type="similarity">
    <text evidence="1">Belongs to the beta-class carbonic anhydrase family.</text>
</comment>
<reference evidence="10" key="1">
    <citation type="submission" date="2016-11" db="EMBL/GenBank/DDBJ databases">
        <authorList>
            <person name="Varghese N."/>
            <person name="Submissions S."/>
        </authorList>
    </citation>
    <scope>NUCLEOTIDE SEQUENCE [LARGE SCALE GENOMIC DNA]</scope>
    <source>
        <strain evidence="10">DSM 44671</strain>
    </source>
</reference>
<keyword evidence="10" id="KW-1185">Reference proteome</keyword>
<dbReference type="Pfam" id="PF00484">
    <property type="entry name" value="Pro_CA"/>
    <property type="match status" value="1"/>
</dbReference>
<keyword evidence="4 8" id="KW-0862">Zinc</keyword>
<dbReference type="STRING" id="546364.SAMN04489730_2737"/>
<dbReference type="InterPro" id="IPR036874">
    <property type="entry name" value="Carbonic_anhydrase_sf"/>
</dbReference>
<dbReference type="EMBL" id="FPJG01000006">
    <property type="protein sequence ID" value="SFW67522.1"/>
    <property type="molecule type" value="Genomic_DNA"/>
</dbReference>
<sequence length="213" mass="22138">MAEIDSLSPAEAFDLLLAGNRRFVAGSPDHPNQDAARRAEVAPGQRPFAVLFGCSDSRLAAEIIFDRGLGDLFVVRTAGHVAGAEVLGSIEYGVAVLDCPLVVVLGHDSCGAVGAACAALEDGKTPAGFIRDVVERVTPSVLAARAAGRVEADEILAEHVRLTVDLLLERSRVLAEQVEAGRTAVVGLRYRLADGRADVVATRGLDVTAGSAS</sequence>
<dbReference type="OrthoDB" id="9797527at2"/>
<dbReference type="FunFam" id="3.40.1050.10:FF:000006">
    <property type="entry name" value="Carbonic anhydrase"/>
    <property type="match status" value="1"/>
</dbReference>
<dbReference type="SMART" id="SM00947">
    <property type="entry name" value="Pro_CA"/>
    <property type="match status" value="1"/>
</dbReference>
<dbReference type="RefSeq" id="WP_072476633.1">
    <property type="nucleotide sequence ID" value="NZ_FPJG01000006.1"/>
</dbReference>
<dbReference type="GO" id="GO:0004089">
    <property type="term" value="F:carbonate dehydratase activity"/>
    <property type="evidence" value="ECO:0007669"/>
    <property type="project" value="UniProtKB-EC"/>
</dbReference>
<feature type="binding site" evidence="8">
    <location>
        <position position="54"/>
    </location>
    <ligand>
        <name>Zn(2+)</name>
        <dbReference type="ChEBI" id="CHEBI:29105"/>
    </ligand>
</feature>
<dbReference type="PROSITE" id="PS00704">
    <property type="entry name" value="PROK_CO2_ANHYDRASE_1"/>
    <property type="match status" value="1"/>
</dbReference>
<evidence type="ECO:0000256" key="6">
    <source>
        <dbReference type="ARBA" id="ARBA00024993"/>
    </source>
</evidence>
<evidence type="ECO:0000313" key="10">
    <source>
        <dbReference type="Proteomes" id="UP000182740"/>
    </source>
</evidence>
<feature type="binding site" evidence="8">
    <location>
        <position position="107"/>
    </location>
    <ligand>
        <name>Zn(2+)</name>
        <dbReference type="ChEBI" id="CHEBI:29105"/>
    </ligand>
</feature>
<proteinExistence type="inferred from homology"/>
<evidence type="ECO:0000256" key="4">
    <source>
        <dbReference type="ARBA" id="ARBA00022833"/>
    </source>
</evidence>
<feature type="binding site" evidence="8">
    <location>
        <position position="110"/>
    </location>
    <ligand>
        <name>Zn(2+)</name>
        <dbReference type="ChEBI" id="CHEBI:29105"/>
    </ligand>
</feature>
<evidence type="ECO:0000256" key="1">
    <source>
        <dbReference type="ARBA" id="ARBA00006217"/>
    </source>
</evidence>
<evidence type="ECO:0000313" key="9">
    <source>
        <dbReference type="EMBL" id="SFW67522.1"/>
    </source>
</evidence>
<dbReference type="GO" id="GO:0008270">
    <property type="term" value="F:zinc ion binding"/>
    <property type="evidence" value="ECO:0007669"/>
    <property type="project" value="InterPro"/>
</dbReference>
<dbReference type="InterPro" id="IPR015892">
    <property type="entry name" value="Carbonic_anhydrase_CS"/>
</dbReference>
<evidence type="ECO:0000256" key="5">
    <source>
        <dbReference type="ARBA" id="ARBA00023239"/>
    </source>
</evidence>
<dbReference type="AlphaFoldDB" id="A0A1K1R5L1"/>
<dbReference type="SUPFAM" id="SSF53056">
    <property type="entry name" value="beta-carbonic anhydrase, cab"/>
    <property type="match status" value="1"/>
</dbReference>
<dbReference type="PANTHER" id="PTHR11002:SF79">
    <property type="entry name" value="CARBONIC ANHYDRASE 2"/>
    <property type="match status" value="1"/>
</dbReference>
<evidence type="ECO:0000256" key="7">
    <source>
        <dbReference type="ARBA" id="ARBA00048348"/>
    </source>
</evidence>
<evidence type="ECO:0000256" key="3">
    <source>
        <dbReference type="ARBA" id="ARBA00022723"/>
    </source>
</evidence>
<gene>
    <name evidence="9" type="ORF">SAMN04489730_2737</name>
</gene>
<name>A0A1K1R5L1_9PSEU</name>
<feature type="binding site" evidence="8">
    <location>
        <position position="56"/>
    </location>
    <ligand>
        <name>Zn(2+)</name>
        <dbReference type="ChEBI" id="CHEBI:29105"/>
    </ligand>
</feature>
<keyword evidence="3 8" id="KW-0479">Metal-binding</keyword>
<dbReference type="Gene3D" id="3.40.1050.10">
    <property type="entry name" value="Carbonic anhydrase"/>
    <property type="match status" value="1"/>
</dbReference>